<dbReference type="Proteomes" id="UP000247437">
    <property type="component" value="Unassembled WGS sequence"/>
</dbReference>
<dbReference type="EMBL" id="PDLL01000223">
    <property type="protein sequence ID" value="PYY69164.1"/>
    <property type="molecule type" value="Genomic_DNA"/>
</dbReference>
<dbReference type="RefSeq" id="WP_110660582.1">
    <property type="nucleotide sequence ID" value="NZ_PDLL01000223.1"/>
</dbReference>
<sequence length="59" mass="6625">MRIQQPANQRGPAPLSLKKVIADLIHIEFQRISITHELGRSYLENTSDNLASAHSTLED</sequence>
<organism evidence="1 2">
    <name type="scientific">Pseudomonas jessenii</name>
    <dbReference type="NCBI Taxonomy" id="77298"/>
    <lineage>
        <taxon>Bacteria</taxon>
        <taxon>Pseudomonadati</taxon>
        <taxon>Pseudomonadota</taxon>
        <taxon>Gammaproteobacteria</taxon>
        <taxon>Pseudomonadales</taxon>
        <taxon>Pseudomonadaceae</taxon>
        <taxon>Pseudomonas</taxon>
    </lineage>
</organism>
<dbReference type="OrthoDB" id="9763644at2"/>
<evidence type="ECO:0000313" key="1">
    <source>
        <dbReference type="EMBL" id="PYY69164.1"/>
    </source>
</evidence>
<proteinExistence type="predicted"/>
<protein>
    <submittedName>
        <fullName evidence="1">Uncharacterized protein</fullName>
    </submittedName>
</protein>
<evidence type="ECO:0000313" key="2">
    <source>
        <dbReference type="Proteomes" id="UP000247437"/>
    </source>
</evidence>
<accession>A0A2W0F2K0</accession>
<gene>
    <name evidence="1" type="ORF">CRX42_17960</name>
</gene>
<name>A0A2W0F2K0_PSEJE</name>
<reference evidence="1 2" key="1">
    <citation type="journal article" date="2018" name="Appl. Microbiol. Biotechnol.">
        <title>Characterization of the caprolactam degradation pathway in Pseudomonas jessenii using mass spectrometry-based proteomics.</title>
        <authorList>
            <person name="Otzen M."/>
            <person name="Palacio C."/>
            <person name="Janssen D.B."/>
        </authorList>
    </citation>
    <scope>NUCLEOTIDE SEQUENCE [LARGE SCALE GENOMIC DNA]</scope>
    <source>
        <strain evidence="1 2">GO3</strain>
    </source>
</reference>
<dbReference type="AlphaFoldDB" id="A0A2W0F2K0"/>
<comment type="caution">
    <text evidence="1">The sequence shown here is derived from an EMBL/GenBank/DDBJ whole genome shotgun (WGS) entry which is preliminary data.</text>
</comment>